<accession>A0AAW0KWD9</accession>
<dbReference type="AlphaFoldDB" id="A0AAW0KWD9"/>
<reference evidence="1 2" key="1">
    <citation type="journal article" date="2018" name="Sci. Data">
        <title>The draft genome sequence of cork oak.</title>
        <authorList>
            <person name="Ramos A.M."/>
            <person name="Usie A."/>
            <person name="Barbosa P."/>
            <person name="Barros P.M."/>
            <person name="Capote T."/>
            <person name="Chaves I."/>
            <person name="Simoes F."/>
            <person name="Abreu I."/>
            <person name="Carrasquinho I."/>
            <person name="Faro C."/>
            <person name="Guimaraes J.B."/>
            <person name="Mendonca D."/>
            <person name="Nobrega F."/>
            <person name="Rodrigues L."/>
            <person name="Saibo N.J.M."/>
            <person name="Varela M.C."/>
            <person name="Egas C."/>
            <person name="Matos J."/>
            <person name="Miguel C.M."/>
            <person name="Oliveira M.M."/>
            <person name="Ricardo C.P."/>
            <person name="Goncalves S."/>
        </authorList>
    </citation>
    <scope>NUCLEOTIDE SEQUENCE [LARGE SCALE GENOMIC DNA]</scope>
    <source>
        <strain evidence="2">cv. HL8</strain>
    </source>
</reference>
<evidence type="ECO:0000313" key="1">
    <source>
        <dbReference type="EMBL" id="KAK7842698.1"/>
    </source>
</evidence>
<protein>
    <submittedName>
        <fullName evidence="1">Uncharacterized protein</fullName>
    </submittedName>
</protein>
<comment type="caution">
    <text evidence="1">The sequence shown here is derived from an EMBL/GenBank/DDBJ whole genome shotgun (WGS) entry which is preliminary data.</text>
</comment>
<dbReference type="EMBL" id="PKMF04000217">
    <property type="protein sequence ID" value="KAK7842698.1"/>
    <property type="molecule type" value="Genomic_DNA"/>
</dbReference>
<proteinExistence type="predicted"/>
<keyword evidence="2" id="KW-1185">Reference proteome</keyword>
<sequence length="95" mass="11682">MRVRGLERELERDFGVFVAPLLLKKSWRHCYFRFCDEIKDRIALLIALRVVHLKRNLGWKKIEIINFYFINETIYHIKDRMNYDNLDTGREFYVV</sequence>
<name>A0AAW0KWD9_QUESU</name>
<evidence type="ECO:0000313" key="2">
    <source>
        <dbReference type="Proteomes" id="UP000237347"/>
    </source>
</evidence>
<dbReference type="Proteomes" id="UP000237347">
    <property type="component" value="Unassembled WGS sequence"/>
</dbReference>
<organism evidence="1 2">
    <name type="scientific">Quercus suber</name>
    <name type="common">Cork oak</name>
    <dbReference type="NCBI Taxonomy" id="58331"/>
    <lineage>
        <taxon>Eukaryota</taxon>
        <taxon>Viridiplantae</taxon>
        <taxon>Streptophyta</taxon>
        <taxon>Embryophyta</taxon>
        <taxon>Tracheophyta</taxon>
        <taxon>Spermatophyta</taxon>
        <taxon>Magnoliopsida</taxon>
        <taxon>eudicotyledons</taxon>
        <taxon>Gunneridae</taxon>
        <taxon>Pentapetalae</taxon>
        <taxon>rosids</taxon>
        <taxon>fabids</taxon>
        <taxon>Fagales</taxon>
        <taxon>Fagaceae</taxon>
        <taxon>Quercus</taxon>
    </lineage>
</organism>
<gene>
    <name evidence="1" type="ORF">CFP56_013497</name>
</gene>